<name>A0ABW5BQL1_9BACI</name>
<keyword evidence="2" id="KW-1185">Reference proteome</keyword>
<evidence type="ECO:0000313" key="1">
    <source>
        <dbReference type="EMBL" id="MFD2212418.1"/>
    </source>
</evidence>
<dbReference type="Proteomes" id="UP001597318">
    <property type="component" value="Unassembled WGS sequence"/>
</dbReference>
<sequence length="110" mass="12759">MGSFTISHHFADSKELSYKATILKNTISEIRGLSTDFTTFMKKEMETQNGDLVDAINKEMVDQHKNHSLILEYLEDTITSMTNNYTDIVNDMRTQDVTLYYTYHAYETEA</sequence>
<organism evidence="1 2">
    <name type="scientific">Metabacillus endolithicus</name>
    <dbReference type="NCBI Taxonomy" id="1535204"/>
    <lineage>
        <taxon>Bacteria</taxon>
        <taxon>Bacillati</taxon>
        <taxon>Bacillota</taxon>
        <taxon>Bacilli</taxon>
        <taxon>Bacillales</taxon>
        <taxon>Bacillaceae</taxon>
        <taxon>Metabacillus</taxon>
    </lineage>
</organism>
<comment type="caution">
    <text evidence="1">The sequence shown here is derived from an EMBL/GenBank/DDBJ whole genome shotgun (WGS) entry which is preliminary data.</text>
</comment>
<evidence type="ECO:0008006" key="3">
    <source>
        <dbReference type="Google" id="ProtNLM"/>
    </source>
</evidence>
<gene>
    <name evidence="1" type="ORF">ACFSKK_01685</name>
</gene>
<proteinExistence type="predicted"/>
<evidence type="ECO:0000313" key="2">
    <source>
        <dbReference type="Proteomes" id="UP001597318"/>
    </source>
</evidence>
<reference evidence="2" key="1">
    <citation type="journal article" date="2019" name="Int. J. Syst. Evol. Microbiol.">
        <title>The Global Catalogue of Microorganisms (GCM) 10K type strain sequencing project: providing services to taxonomists for standard genome sequencing and annotation.</title>
        <authorList>
            <consortium name="The Broad Institute Genomics Platform"/>
            <consortium name="The Broad Institute Genome Sequencing Center for Infectious Disease"/>
            <person name="Wu L."/>
            <person name="Ma J."/>
        </authorList>
    </citation>
    <scope>NUCLEOTIDE SEQUENCE [LARGE SCALE GENOMIC DNA]</scope>
    <source>
        <strain evidence="2">CGMCC 1.15474</strain>
    </source>
</reference>
<dbReference type="EMBL" id="JBHUIK010000001">
    <property type="protein sequence ID" value="MFD2212418.1"/>
    <property type="molecule type" value="Genomic_DNA"/>
</dbReference>
<accession>A0ABW5BQL1</accession>
<dbReference type="RefSeq" id="WP_379049699.1">
    <property type="nucleotide sequence ID" value="NZ_JBHUIK010000001.1"/>
</dbReference>
<protein>
    <recommendedName>
        <fullName evidence="3">LXG domain-containing protein</fullName>
    </recommendedName>
</protein>